<feature type="domain" description="ATPase AAA-type core" evidence="1">
    <location>
        <begin position="23"/>
        <end position="321"/>
    </location>
</feature>
<keyword evidence="2" id="KW-0067">ATP-binding</keyword>
<evidence type="ECO:0000313" key="2">
    <source>
        <dbReference type="EMBL" id="MBC1303591.1"/>
    </source>
</evidence>
<accession>A0ABR6SAZ7</accession>
<dbReference type="PANTHER" id="PTHR43581">
    <property type="entry name" value="ATP/GTP PHOSPHATASE"/>
    <property type="match status" value="1"/>
</dbReference>
<dbReference type="Gene3D" id="3.40.50.300">
    <property type="entry name" value="P-loop containing nucleotide triphosphate hydrolases"/>
    <property type="match status" value="1"/>
</dbReference>
<evidence type="ECO:0000259" key="1">
    <source>
        <dbReference type="Pfam" id="PF13304"/>
    </source>
</evidence>
<dbReference type="InterPro" id="IPR014555">
    <property type="entry name" value="RecF-like"/>
</dbReference>
<dbReference type="Proteomes" id="UP000570851">
    <property type="component" value="Unassembled WGS sequence"/>
</dbReference>
<organism evidence="2 3">
    <name type="scientific">Trichormus variabilis N2B</name>
    <dbReference type="NCBI Taxonomy" id="2681315"/>
    <lineage>
        <taxon>Bacteria</taxon>
        <taxon>Bacillati</taxon>
        <taxon>Cyanobacteriota</taxon>
        <taxon>Cyanophyceae</taxon>
        <taxon>Nostocales</taxon>
        <taxon>Nostocaceae</taxon>
        <taxon>Trichormus</taxon>
    </lineage>
</organism>
<evidence type="ECO:0000313" key="3">
    <source>
        <dbReference type="Proteomes" id="UP000570851"/>
    </source>
</evidence>
<keyword evidence="2" id="KW-0547">Nucleotide-binding</keyword>
<dbReference type="GeneID" id="58726659"/>
<name>A0ABR6SAZ7_ANAVA</name>
<proteinExistence type="predicted"/>
<dbReference type="Pfam" id="PF13304">
    <property type="entry name" value="AAA_21"/>
    <property type="match status" value="1"/>
</dbReference>
<dbReference type="InterPro" id="IPR003959">
    <property type="entry name" value="ATPase_AAA_core"/>
</dbReference>
<dbReference type="EMBL" id="JACKZP010000068">
    <property type="protein sequence ID" value="MBC1303591.1"/>
    <property type="molecule type" value="Genomic_DNA"/>
</dbReference>
<dbReference type="InterPro" id="IPR027417">
    <property type="entry name" value="P-loop_NTPase"/>
</dbReference>
<gene>
    <name evidence="2" type="ORF">GNE12_16905</name>
</gene>
<dbReference type="GO" id="GO:0005524">
    <property type="term" value="F:ATP binding"/>
    <property type="evidence" value="ECO:0007669"/>
    <property type="project" value="UniProtKB-KW"/>
</dbReference>
<dbReference type="PANTHER" id="PTHR43581:SF4">
    <property type="entry name" value="ATP_GTP PHOSPHATASE"/>
    <property type="match status" value="1"/>
</dbReference>
<dbReference type="InterPro" id="IPR051396">
    <property type="entry name" value="Bact_Antivir_Def_Nuclease"/>
</dbReference>
<sequence length="370" mass="43609">MLKRIYIDNFRCLVNFELNIDAINLILGGNGSGKSTVFDALRRLQSFIIGSHPIEMVFPIFECTRWQNLSIQRFEIELSGNQGNYKYELAVEHYQSKSRIHYERLWFEQQPLIKYEKGEVEIFDDYHSPSPKYPFDFSQSVLSLLQPRNDNTKLTWFKYRMERFIIVQIIPILMNNSSENEEKILYSKMENFVSWYRYISQDQGKTAELISILKNVLDGFSSFIIERFSEKLYTLKLRFISSENHKNEYYFSELSDGQKALLSLYTLLYCTEDEDYTLCIDEPENFLALPEIQPWLTQLYDFCSEQKMQALLISHHPELINYLLASPIGYWFERQSNAPVRVKKISSEVAENTGLPISELIARGWLHESA</sequence>
<comment type="caution">
    <text evidence="2">The sequence shown here is derived from an EMBL/GenBank/DDBJ whole genome shotgun (WGS) entry which is preliminary data.</text>
</comment>
<dbReference type="SUPFAM" id="SSF52540">
    <property type="entry name" value="P-loop containing nucleoside triphosphate hydrolases"/>
    <property type="match status" value="1"/>
</dbReference>
<keyword evidence="3" id="KW-1185">Reference proteome</keyword>
<reference evidence="2 3" key="1">
    <citation type="submission" date="2019-11" db="EMBL/GenBank/DDBJ databases">
        <title>Comparison of genomes from free-living endosymbiotic cyanobacteria isolated from Azolla.</title>
        <authorList>
            <person name="Thiel T."/>
            <person name="Pratte B."/>
        </authorList>
    </citation>
    <scope>NUCLEOTIDE SEQUENCE [LARGE SCALE GENOMIC DNA]</scope>
    <source>
        <strain evidence="2 3">N2B</strain>
    </source>
</reference>
<dbReference type="RefSeq" id="WP_011320555.1">
    <property type="nucleotide sequence ID" value="NZ_JACKZP010000068.1"/>
</dbReference>
<protein>
    <submittedName>
        <fullName evidence="2">ATP-binding protein</fullName>
    </submittedName>
</protein>
<dbReference type="PIRSF" id="PIRSF029347">
    <property type="entry name" value="RecF"/>
    <property type="match status" value="1"/>
</dbReference>